<proteinExistence type="predicted"/>
<gene>
    <name evidence="1" type="ORF">LTR09_007045</name>
</gene>
<protein>
    <submittedName>
        <fullName evidence="1">Uncharacterized protein</fullName>
    </submittedName>
</protein>
<organism evidence="1 2">
    <name type="scientific">Extremus antarcticus</name>
    <dbReference type="NCBI Taxonomy" id="702011"/>
    <lineage>
        <taxon>Eukaryota</taxon>
        <taxon>Fungi</taxon>
        <taxon>Dikarya</taxon>
        <taxon>Ascomycota</taxon>
        <taxon>Pezizomycotina</taxon>
        <taxon>Dothideomycetes</taxon>
        <taxon>Dothideomycetidae</taxon>
        <taxon>Mycosphaerellales</taxon>
        <taxon>Extremaceae</taxon>
        <taxon>Extremus</taxon>
    </lineage>
</organism>
<comment type="caution">
    <text evidence="1">The sequence shown here is derived from an EMBL/GenBank/DDBJ whole genome shotgun (WGS) entry which is preliminary data.</text>
</comment>
<reference evidence="1" key="1">
    <citation type="submission" date="2023-04" db="EMBL/GenBank/DDBJ databases">
        <title>Black Yeasts Isolated from many extreme environments.</title>
        <authorList>
            <person name="Coleine C."/>
            <person name="Stajich J.E."/>
            <person name="Selbmann L."/>
        </authorList>
    </citation>
    <scope>NUCLEOTIDE SEQUENCE</scope>
    <source>
        <strain evidence="1">CCFEE 5312</strain>
    </source>
</reference>
<dbReference type="EMBL" id="JAWDJX010000024">
    <property type="protein sequence ID" value="KAK3051745.1"/>
    <property type="molecule type" value="Genomic_DNA"/>
</dbReference>
<dbReference type="AlphaFoldDB" id="A0AAJ0DK37"/>
<accession>A0AAJ0DK37</accession>
<keyword evidence="2" id="KW-1185">Reference proteome</keyword>
<evidence type="ECO:0000313" key="1">
    <source>
        <dbReference type="EMBL" id="KAK3051745.1"/>
    </source>
</evidence>
<dbReference type="Proteomes" id="UP001271007">
    <property type="component" value="Unassembled WGS sequence"/>
</dbReference>
<sequence>MGKKWFQEMLAPENESGPAAPSNGASLAARYWKTCVTYPKDRYYTFLGLAEIVQKSRGKPMVAGLWTADLVFELAWATKWFMATDRQPWMPTWSWLSLNTKVHLVSCRNDYPAARDWAQILRIPDPDIQFSEHVPVTATARSIQLRAPLLRLPSWQNPQGNCRRHIECDWGNIMFSFDMRADDGVELYVLALFQGREKDFYGLLITPSPEAPEYWVRVGCCHGDTNARFDVLRATESRVVALI</sequence>
<dbReference type="PANTHER" id="PTHR33112:SF16">
    <property type="entry name" value="HETEROKARYON INCOMPATIBILITY DOMAIN-CONTAINING PROTEIN"/>
    <property type="match status" value="1"/>
</dbReference>
<name>A0AAJ0DK37_9PEZI</name>
<evidence type="ECO:0000313" key="2">
    <source>
        <dbReference type="Proteomes" id="UP001271007"/>
    </source>
</evidence>
<dbReference type="PANTHER" id="PTHR33112">
    <property type="entry name" value="DOMAIN PROTEIN, PUTATIVE-RELATED"/>
    <property type="match status" value="1"/>
</dbReference>